<reference evidence="2 3" key="1">
    <citation type="journal article" date="2022" name="Gigascience">
        <title>A chromosome-level genome assembly and annotation of the desert horned lizard, Phrynosoma platyrhinos, provides insight into chromosomal rearrangements among reptiles.</title>
        <authorList>
            <person name="Koochekian N."/>
            <person name="Ascanio A."/>
            <person name="Farleigh K."/>
            <person name="Card D.C."/>
            <person name="Schield D.R."/>
            <person name="Castoe T.A."/>
            <person name="Jezkova T."/>
        </authorList>
    </citation>
    <scope>NUCLEOTIDE SEQUENCE [LARGE SCALE GENOMIC DNA]</scope>
    <source>
        <strain evidence="2">NK-2021</strain>
    </source>
</reference>
<evidence type="ECO:0000313" key="3">
    <source>
        <dbReference type="Proteomes" id="UP000826234"/>
    </source>
</evidence>
<protein>
    <recommendedName>
        <fullName evidence="4">Breast carcinoma-amplified sequence 4</fullName>
    </recommendedName>
</protein>
<proteinExistence type="predicted"/>
<dbReference type="PANTHER" id="PTHR16230:SF5">
    <property type="entry name" value="BREAST CARCINOMA-AMPLIFIED SEQUENCE 4"/>
    <property type="match status" value="1"/>
</dbReference>
<name>A0ABQ7SPD4_PHRPL</name>
<organism evidence="2 3">
    <name type="scientific">Phrynosoma platyrhinos</name>
    <name type="common">Desert horned lizard</name>
    <dbReference type="NCBI Taxonomy" id="52577"/>
    <lineage>
        <taxon>Eukaryota</taxon>
        <taxon>Metazoa</taxon>
        <taxon>Chordata</taxon>
        <taxon>Craniata</taxon>
        <taxon>Vertebrata</taxon>
        <taxon>Euteleostomi</taxon>
        <taxon>Lepidosauria</taxon>
        <taxon>Squamata</taxon>
        <taxon>Bifurcata</taxon>
        <taxon>Unidentata</taxon>
        <taxon>Episquamata</taxon>
        <taxon>Toxicofera</taxon>
        <taxon>Iguania</taxon>
        <taxon>Phrynosomatidae</taxon>
        <taxon>Phrynosomatinae</taxon>
        <taxon>Phrynosoma</taxon>
    </lineage>
</organism>
<dbReference type="PANTHER" id="PTHR16230">
    <property type="entry name" value="CAPPUCCINO"/>
    <property type="match status" value="1"/>
</dbReference>
<keyword evidence="3" id="KW-1185">Reference proteome</keyword>
<dbReference type="InterPro" id="IPR024857">
    <property type="entry name" value="Cappuccino"/>
</dbReference>
<evidence type="ECO:0000256" key="1">
    <source>
        <dbReference type="SAM" id="MobiDB-lite"/>
    </source>
</evidence>
<comment type="caution">
    <text evidence="2">The sequence shown here is derived from an EMBL/GenBank/DDBJ whole genome shotgun (WGS) entry which is preliminary data.</text>
</comment>
<evidence type="ECO:0008006" key="4">
    <source>
        <dbReference type="Google" id="ProtNLM"/>
    </source>
</evidence>
<gene>
    <name evidence="2" type="ORF">JD844_018884</name>
</gene>
<feature type="compositionally biased region" description="Low complexity" evidence="1">
    <location>
        <begin position="12"/>
        <end position="28"/>
    </location>
</feature>
<dbReference type="Proteomes" id="UP000826234">
    <property type="component" value="Unassembled WGS sequence"/>
</dbReference>
<accession>A0ABQ7SPD4</accession>
<sequence>MSNVANTERKPFASSRGFPPSSSSSSFSSDRDWEEKEACKGQTLKMAGEGEDKEKTEAQWLTLSLVPEAEEVGRRRDVKEYLEDRVKEVEEHIEEMLIKLDEFCSITDMIRTDTSQLQDDMIPLIKAKVIEMNNIYTKVDKLEAFVKMVAYHVSFLEEQVIQAERAHAIFPSAVRKLLGSVAIPSFKKRKGLDTIRRKTSDEYTIDSTDLAIQGDTQHDEQNHET</sequence>
<feature type="compositionally biased region" description="Basic and acidic residues" evidence="1">
    <location>
        <begin position="29"/>
        <end position="39"/>
    </location>
</feature>
<evidence type="ECO:0000313" key="2">
    <source>
        <dbReference type="EMBL" id="KAH0619157.1"/>
    </source>
</evidence>
<feature type="region of interest" description="Disordered" evidence="1">
    <location>
        <begin position="1"/>
        <end position="53"/>
    </location>
</feature>
<dbReference type="EMBL" id="JAIPUX010005289">
    <property type="protein sequence ID" value="KAH0619157.1"/>
    <property type="molecule type" value="Genomic_DNA"/>
</dbReference>